<evidence type="ECO:0000313" key="2">
    <source>
        <dbReference type="Ensembl" id="ENSNBRP00000004543.1"/>
    </source>
</evidence>
<reference evidence="2" key="2">
    <citation type="submission" date="2025-09" db="UniProtKB">
        <authorList>
            <consortium name="Ensembl"/>
        </authorList>
    </citation>
    <scope>IDENTIFICATION</scope>
</reference>
<keyword evidence="1" id="KW-0732">Signal</keyword>
<dbReference type="GeneTree" id="ENSGT00940000157994"/>
<evidence type="ECO:0000313" key="3">
    <source>
        <dbReference type="Proteomes" id="UP000261580"/>
    </source>
</evidence>
<dbReference type="Proteomes" id="UP000261580">
    <property type="component" value="Unassembled WGS sequence"/>
</dbReference>
<protein>
    <recommendedName>
        <fullName evidence="4">Plastocyanin-like domain-containing protein</fullName>
    </recommendedName>
</protein>
<dbReference type="Ensembl" id="ENSNBRT00000004681.1">
    <property type="protein sequence ID" value="ENSNBRP00000004543.1"/>
    <property type="gene ID" value="ENSNBRG00000003623.1"/>
</dbReference>
<dbReference type="AlphaFoldDB" id="A0A3Q4GDC5"/>
<feature type="chain" id="PRO_5018563687" description="Plastocyanin-like domain-containing protein" evidence="1">
    <location>
        <begin position="20"/>
        <end position="114"/>
    </location>
</feature>
<proteinExistence type="predicted"/>
<dbReference type="InterPro" id="IPR008972">
    <property type="entry name" value="Cupredoxin"/>
</dbReference>
<reference evidence="2" key="1">
    <citation type="submission" date="2025-08" db="UniProtKB">
        <authorList>
            <consortium name="Ensembl"/>
        </authorList>
    </citation>
    <scope>IDENTIFICATION</scope>
</reference>
<dbReference type="Bgee" id="ENSNBRG00000003623">
    <property type="expression patterns" value="Expressed in heart and 6 other cell types or tissues"/>
</dbReference>
<dbReference type="SUPFAM" id="SSF49503">
    <property type="entry name" value="Cupredoxins"/>
    <property type="match status" value="1"/>
</dbReference>
<feature type="signal peptide" evidence="1">
    <location>
        <begin position="1"/>
        <end position="19"/>
    </location>
</feature>
<accession>A0A3Q4GDC5</accession>
<name>A0A3Q4GDC5_NEOBR</name>
<organism evidence="2 3">
    <name type="scientific">Neolamprologus brichardi</name>
    <name type="common">Fairy cichlid</name>
    <name type="synonym">Lamprologus brichardi</name>
    <dbReference type="NCBI Taxonomy" id="32507"/>
    <lineage>
        <taxon>Eukaryota</taxon>
        <taxon>Metazoa</taxon>
        <taxon>Chordata</taxon>
        <taxon>Craniata</taxon>
        <taxon>Vertebrata</taxon>
        <taxon>Euteleostomi</taxon>
        <taxon>Actinopterygii</taxon>
        <taxon>Neopterygii</taxon>
        <taxon>Teleostei</taxon>
        <taxon>Neoteleostei</taxon>
        <taxon>Acanthomorphata</taxon>
        <taxon>Ovalentaria</taxon>
        <taxon>Cichlomorphae</taxon>
        <taxon>Cichliformes</taxon>
        <taxon>Cichlidae</taxon>
        <taxon>African cichlids</taxon>
        <taxon>Pseudocrenilabrinae</taxon>
        <taxon>Lamprologini</taxon>
        <taxon>Neolamprologus</taxon>
    </lineage>
</organism>
<keyword evidence="3" id="KW-1185">Reference proteome</keyword>
<sequence length="114" mass="13247">HKFLFIFLCVFLSLRRTSKDIPRKYIKAIYREYTDSTYTVPKPRPAWTGIQGPVIVTQAGETVVVHFKNLASQPYSISPVGITYWKQSEGWSNRMERICLAFTHELTHKVNLTQ</sequence>
<evidence type="ECO:0000256" key="1">
    <source>
        <dbReference type="SAM" id="SignalP"/>
    </source>
</evidence>
<dbReference type="Gene3D" id="2.60.40.420">
    <property type="entry name" value="Cupredoxins - blue copper proteins"/>
    <property type="match status" value="1"/>
</dbReference>
<dbReference type="OMA" id="HARWTAV"/>
<dbReference type="STRING" id="32507.ENSNBRP00000004543"/>
<evidence type="ECO:0008006" key="4">
    <source>
        <dbReference type="Google" id="ProtNLM"/>
    </source>
</evidence>